<dbReference type="EMBL" id="CAUJNA010003068">
    <property type="protein sequence ID" value="CAJ1395135.1"/>
    <property type="molecule type" value="Genomic_DNA"/>
</dbReference>
<feature type="region of interest" description="Disordered" evidence="1">
    <location>
        <begin position="36"/>
        <end position="60"/>
    </location>
</feature>
<protein>
    <submittedName>
        <fullName evidence="2">Uncharacterized protein</fullName>
    </submittedName>
</protein>
<dbReference type="Proteomes" id="UP001178507">
    <property type="component" value="Unassembled WGS sequence"/>
</dbReference>
<evidence type="ECO:0000313" key="2">
    <source>
        <dbReference type="EMBL" id="CAJ1395135.1"/>
    </source>
</evidence>
<evidence type="ECO:0000313" key="3">
    <source>
        <dbReference type="Proteomes" id="UP001178507"/>
    </source>
</evidence>
<keyword evidence="3" id="KW-1185">Reference proteome</keyword>
<sequence>MRVDVQLADLASFDRKKLDKEATFAEGLVRQFSDLFKPEQKEPSPEELEALQRQEESSEATAKALQSLRLQVLAGEEDEQGVPIRRAAPISVLQSKARTVPPRGGREGI</sequence>
<organism evidence="2 3">
    <name type="scientific">Effrenium voratum</name>
    <dbReference type="NCBI Taxonomy" id="2562239"/>
    <lineage>
        <taxon>Eukaryota</taxon>
        <taxon>Sar</taxon>
        <taxon>Alveolata</taxon>
        <taxon>Dinophyceae</taxon>
        <taxon>Suessiales</taxon>
        <taxon>Symbiodiniaceae</taxon>
        <taxon>Effrenium</taxon>
    </lineage>
</organism>
<evidence type="ECO:0000256" key="1">
    <source>
        <dbReference type="SAM" id="MobiDB-lite"/>
    </source>
</evidence>
<feature type="compositionally biased region" description="Basic and acidic residues" evidence="1">
    <location>
        <begin position="36"/>
        <end position="56"/>
    </location>
</feature>
<gene>
    <name evidence="2" type="ORF">EVOR1521_LOCUS19641</name>
</gene>
<dbReference type="AlphaFoldDB" id="A0AA36N1N6"/>
<reference evidence="2" key="1">
    <citation type="submission" date="2023-08" db="EMBL/GenBank/DDBJ databases">
        <authorList>
            <person name="Chen Y."/>
            <person name="Shah S."/>
            <person name="Dougan E. K."/>
            <person name="Thang M."/>
            <person name="Chan C."/>
        </authorList>
    </citation>
    <scope>NUCLEOTIDE SEQUENCE</scope>
</reference>
<proteinExistence type="predicted"/>
<accession>A0AA36N1N6</accession>
<name>A0AA36N1N6_9DINO</name>
<comment type="caution">
    <text evidence="2">The sequence shown here is derived from an EMBL/GenBank/DDBJ whole genome shotgun (WGS) entry which is preliminary data.</text>
</comment>